<evidence type="ECO:0008006" key="3">
    <source>
        <dbReference type="Google" id="ProtNLM"/>
    </source>
</evidence>
<proteinExistence type="predicted"/>
<gene>
    <name evidence="1" type="ORF">GCM10009675_01330</name>
</gene>
<evidence type="ECO:0000313" key="2">
    <source>
        <dbReference type="Proteomes" id="UP001500467"/>
    </source>
</evidence>
<dbReference type="Pfam" id="PF10049">
    <property type="entry name" value="DUF2283"/>
    <property type="match status" value="1"/>
</dbReference>
<reference evidence="1 2" key="1">
    <citation type="journal article" date="2019" name="Int. J. Syst. Evol. Microbiol.">
        <title>The Global Catalogue of Microorganisms (GCM) 10K type strain sequencing project: providing services to taxonomists for standard genome sequencing and annotation.</title>
        <authorList>
            <consortium name="The Broad Institute Genomics Platform"/>
            <consortium name="The Broad Institute Genome Sequencing Center for Infectious Disease"/>
            <person name="Wu L."/>
            <person name="Ma J."/>
        </authorList>
    </citation>
    <scope>NUCLEOTIDE SEQUENCE [LARGE SCALE GENOMIC DNA]</scope>
    <source>
        <strain evidence="1 2">JCM 13022</strain>
    </source>
</reference>
<comment type="caution">
    <text evidence="1">The sequence shown here is derived from an EMBL/GenBank/DDBJ whole genome shotgun (WGS) entry which is preliminary data.</text>
</comment>
<keyword evidence="2" id="KW-1185">Reference proteome</keyword>
<sequence>MESFWPVVEVDQEANSAYISMSDPGSRGKRSLPVRDDLGDVVAVLDFDNEGALVGVELLDAARQVPNSLRSRVTYIQ</sequence>
<evidence type="ECO:0000313" key="1">
    <source>
        <dbReference type="EMBL" id="GAA1190760.1"/>
    </source>
</evidence>
<organism evidence="1 2">
    <name type="scientific">Prauserella alba</name>
    <dbReference type="NCBI Taxonomy" id="176898"/>
    <lineage>
        <taxon>Bacteria</taxon>
        <taxon>Bacillati</taxon>
        <taxon>Actinomycetota</taxon>
        <taxon>Actinomycetes</taxon>
        <taxon>Pseudonocardiales</taxon>
        <taxon>Pseudonocardiaceae</taxon>
        <taxon>Prauserella</taxon>
    </lineage>
</organism>
<accession>A0ABN1V537</accession>
<dbReference type="Proteomes" id="UP001500467">
    <property type="component" value="Unassembled WGS sequence"/>
</dbReference>
<dbReference type="RefSeq" id="WP_372493409.1">
    <property type="nucleotide sequence ID" value="NZ_BAAALM010000001.1"/>
</dbReference>
<protein>
    <recommendedName>
        <fullName evidence="3">DUF2283 domain-containing protein</fullName>
    </recommendedName>
</protein>
<dbReference type="InterPro" id="IPR019270">
    <property type="entry name" value="DUF2283"/>
</dbReference>
<name>A0ABN1V537_9PSEU</name>
<dbReference type="EMBL" id="BAAALM010000001">
    <property type="protein sequence ID" value="GAA1190760.1"/>
    <property type="molecule type" value="Genomic_DNA"/>
</dbReference>